<feature type="region of interest" description="Disordered" evidence="1">
    <location>
        <begin position="62"/>
        <end position="203"/>
    </location>
</feature>
<organism evidence="2 3">
    <name type="scientific">Prorocentrum cordatum</name>
    <dbReference type="NCBI Taxonomy" id="2364126"/>
    <lineage>
        <taxon>Eukaryota</taxon>
        <taxon>Sar</taxon>
        <taxon>Alveolata</taxon>
        <taxon>Dinophyceae</taxon>
        <taxon>Prorocentrales</taxon>
        <taxon>Prorocentraceae</taxon>
        <taxon>Prorocentrum</taxon>
    </lineage>
</organism>
<feature type="compositionally biased region" description="Polar residues" evidence="1">
    <location>
        <begin position="174"/>
        <end position="183"/>
    </location>
</feature>
<accession>A0ABN9QEU1</accession>
<proteinExistence type="predicted"/>
<gene>
    <name evidence="2" type="ORF">PCOR1329_LOCUS10536</name>
</gene>
<comment type="caution">
    <text evidence="2">The sequence shown here is derived from an EMBL/GenBank/DDBJ whole genome shotgun (WGS) entry which is preliminary data.</text>
</comment>
<dbReference type="Proteomes" id="UP001189429">
    <property type="component" value="Unassembled WGS sequence"/>
</dbReference>
<reference evidence="2" key="1">
    <citation type="submission" date="2023-10" db="EMBL/GenBank/DDBJ databases">
        <authorList>
            <person name="Chen Y."/>
            <person name="Shah S."/>
            <person name="Dougan E. K."/>
            <person name="Thang M."/>
            <person name="Chan C."/>
        </authorList>
    </citation>
    <scope>NUCLEOTIDE SEQUENCE [LARGE SCALE GENOMIC DNA]</scope>
</reference>
<dbReference type="EMBL" id="CAUYUJ010002992">
    <property type="protein sequence ID" value="CAK0803315.1"/>
    <property type="molecule type" value="Genomic_DNA"/>
</dbReference>
<evidence type="ECO:0000313" key="3">
    <source>
        <dbReference type="Proteomes" id="UP001189429"/>
    </source>
</evidence>
<feature type="compositionally biased region" description="Low complexity" evidence="1">
    <location>
        <begin position="100"/>
        <end position="110"/>
    </location>
</feature>
<protein>
    <submittedName>
        <fullName evidence="2">Uncharacterized protein</fullName>
    </submittedName>
</protein>
<feature type="non-terminal residue" evidence="2">
    <location>
        <position position="1"/>
    </location>
</feature>
<feature type="region of interest" description="Disordered" evidence="1">
    <location>
        <begin position="1"/>
        <end position="35"/>
    </location>
</feature>
<evidence type="ECO:0000313" key="2">
    <source>
        <dbReference type="EMBL" id="CAK0803315.1"/>
    </source>
</evidence>
<name>A0ABN9QEU1_9DINO</name>
<sequence length="235" mass="24337">REEPPPPPPPQRAAPQQVAPAWRGLPFGSGGGHDDAFLASAQRLEAQVRELAHQQQSLRSALEQVRMEASSSSHFLETVRSQTGSAVHQSAQPHLAPSLGSPEPGAAPQEEPGRASHLGAPAPRGSQGAQRERWLPAEASGPAPALGPAPRARGAAGEGAPTGPAAPLHAHAHFSQQEPSARSLSAAELAGPPAPPANLGFGRNEATLARWRSQLTGTVSSATTTLRRHKRLSCA</sequence>
<feature type="compositionally biased region" description="Pro residues" evidence="1">
    <location>
        <begin position="1"/>
        <end position="12"/>
    </location>
</feature>
<feature type="compositionally biased region" description="Low complexity" evidence="1">
    <location>
        <begin position="136"/>
        <end position="167"/>
    </location>
</feature>
<keyword evidence="3" id="KW-1185">Reference proteome</keyword>
<evidence type="ECO:0000256" key="1">
    <source>
        <dbReference type="SAM" id="MobiDB-lite"/>
    </source>
</evidence>
<feature type="compositionally biased region" description="Polar residues" evidence="1">
    <location>
        <begin position="69"/>
        <end position="92"/>
    </location>
</feature>